<dbReference type="InterPro" id="IPR011042">
    <property type="entry name" value="6-blade_b-propeller_TolB-like"/>
</dbReference>
<dbReference type="AlphaFoldDB" id="A0A4R9GE14"/>
<evidence type="ECO:0008006" key="5">
    <source>
        <dbReference type="Google" id="ProtNLM"/>
    </source>
</evidence>
<name>A0A4R9GE14_9LEPT</name>
<evidence type="ECO:0000256" key="1">
    <source>
        <dbReference type="ARBA" id="ARBA00022737"/>
    </source>
</evidence>
<dbReference type="InterPro" id="IPR050952">
    <property type="entry name" value="TRIM-NHL_E3_ligases"/>
</dbReference>
<keyword evidence="4" id="KW-1185">Reference proteome</keyword>
<comment type="caution">
    <text evidence="3">The sequence shown here is derived from an EMBL/GenBank/DDBJ whole genome shotgun (WGS) entry which is preliminary data.</text>
</comment>
<keyword evidence="1" id="KW-0677">Repeat</keyword>
<evidence type="ECO:0000313" key="4">
    <source>
        <dbReference type="Proteomes" id="UP000298458"/>
    </source>
</evidence>
<dbReference type="GO" id="GO:0008270">
    <property type="term" value="F:zinc ion binding"/>
    <property type="evidence" value="ECO:0007669"/>
    <property type="project" value="UniProtKB-KW"/>
</dbReference>
<proteinExistence type="predicted"/>
<dbReference type="OrthoDB" id="9799230at2"/>
<accession>A0A4R9GE14</accession>
<dbReference type="PANTHER" id="PTHR24104:SF25">
    <property type="entry name" value="PROTEIN LIN-41"/>
    <property type="match status" value="1"/>
</dbReference>
<dbReference type="Pfam" id="PF01436">
    <property type="entry name" value="NHL"/>
    <property type="match status" value="1"/>
</dbReference>
<sequence length="412" mass="43093">MISNLNYEILKSFGKKWHRFRVVISILLLPFLFSCNRALPLKMDMSHGTGFLLSILLENNPSSSAACTSSPTLSLGEGATRVLGQSDFVSSTSGSATNRLHSVQGIISDSSGGIWVADSSNARVLHFPAGVASGGSADIILGGTAGTALNQFQSPSGLALDSSGGLWVVDTSNERVLHFPKGVSTGGSADAIIGVTGTTGTTSSLLYTPSGVGVDNAGGIWVIDYANFRALHFSAPFSNGMSADLVLGQPNFTTGATGTPSASNLGGPNAVRVDSSGNVWITDNISSRVLRYSPPFTNGMNANLVIGAPNFTSTMNGVTGQNTLWAPSGLSFDSKGNVWVTDNSYRRVTHYSAPFSNGMNADNVLGEPDYASFNANLTVSASTFNNPFDVTVTPCGQVWVADINFNRITYFP</sequence>
<organism evidence="3 4">
    <name type="scientific">Leptospira fletcheri</name>
    <dbReference type="NCBI Taxonomy" id="2484981"/>
    <lineage>
        <taxon>Bacteria</taxon>
        <taxon>Pseudomonadati</taxon>
        <taxon>Spirochaetota</taxon>
        <taxon>Spirochaetia</taxon>
        <taxon>Leptospirales</taxon>
        <taxon>Leptospiraceae</taxon>
        <taxon>Leptospira</taxon>
    </lineage>
</organism>
<dbReference type="PANTHER" id="PTHR24104">
    <property type="entry name" value="E3 UBIQUITIN-PROTEIN LIGASE NHLRC1-RELATED"/>
    <property type="match status" value="1"/>
</dbReference>
<dbReference type="PROSITE" id="PS51125">
    <property type="entry name" value="NHL"/>
    <property type="match status" value="2"/>
</dbReference>
<gene>
    <name evidence="3" type="ORF">EHO60_12105</name>
</gene>
<dbReference type="CDD" id="cd05819">
    <property type="entry name" value="NHL"/>
    <property type="match status" value="1"/>
</dbReference>
<dbReference type="Proteomes" id="UP000298458">
    <property type="component" value="Unassembled WGS sequence"/>
</dbReference>
<feature type="repeat" description="NHL" evidence="2">
    <location>
        <begin position="143"/>
        <end position="182"/>
    </location>
</feature>
<evidence type="ECO:0000313" key="3">
    <source>
        <dbReference type="EMBL" id="TGK10084.1"/>
    </source>
</evidence>
<reference evidence="3" key="1">
    <citation type="journal article" date="2019" name="PLoS Negl. Trop. Dis.">
        <title>Revisiting the worldwide diversity of Leptospira species in the environment.</title>
        <authorList>
            <person name="Vincent A.T."/>
            <person name="Schiettekatte O."/>
            <person name="Bourhy P."/>
            <person name="Veyrier F.J."/>
            <person name="Picardeau M."/>
        </authorList>
    </citation>
    <scope>NUCLEOTIDE SEQUENCE [LARGE SCALE GENOMIC DNA]</scope>
    <source>
        <strain evidence="3">SSW15</strain>
    </source>
</reference>
<dbReference type="Gene3D" id="2.120.10.30">
    <property type="entry name" value="TolB, C-terminal domain"/>
    <property type="match status" value="1"/>
</dbReference>
<feature type="repeat" description="NHL" evidence="2">
    <location>
        <begin position="317"/>
        <end position="354"/>
    </location>
</feature>
<dbReference type="EMBL" id="RQET01000008">
    <property type="protein sequence ID" value="TGK10084.1"/>
    <property type="molecule type" value="Genomic_DNA"/>
</dbReference>
<protein>
    <recommendedName>
        <fullName evidence="5">NHL repeat protein</fullName>
    </recommendedName>
</protein>
<dbReference type="InterPro" id="IPR001258">
    <property type="entry name" value="NHL_repeat"/>
</dbReference>
<dbReference type="Gene3D" id="2.40.10.500">
    <property type="match status" value="2"/>
</dbReference>
<evidence type="ECO:0000256" key="2">
    <source>
        <dbReference type="PROSITE-ProRule" id="PRU00504"/>
    </source>
</evidence>
<dbReference type="SUPFAM" id="SSF101898">
    <property type="entry name" value="NHL repeat"/>
    <property type="match status" value="1"/>
</dbReference>